<dbReference type="RefSeq" id="WP_189501184.1">
    <property type="nucleotide sequence ID" value="NZ_BMZQ01000001.1"/>
</dbReference>
<feature type="transmembrane region" description="Helical" evidence="1">
    <location>
        <begin position="78"/>
        <end position="99"/>
    </location>
</feature>
<protein>
    <recommendedName>
        <fullName evidence="4">DUF1499 domain-containing protein</fullName>
    </recommendedName>
</protein>
<organism evidence="2 3">
    <name type="scientific">Tianweitania populi</name>
    <dbReference type="NCBI Taxonomy" id="1607949"/>
    <lineage>
        <taxon>Bacteria</taxon>
        <taxon>Pseudomonadati</taxon>
        <taxon>Pseudomonadota</taxon>
        <taxon>Alphaproteobacteria</taxon>
        <taxon>Hyphomicrobiales</taxon>
        <taxon>Phyllobacteriaceae</taxon>
        <taxon>Tianweitania</taxon>
    </lineage>
</organism>
<reference evidence="2" key="2">
    <citation type="submission" date="2020-09" db="EMBL/GenBank/DDBJ databases">
        <authorList>
            <person name="Sun Q."/>
            <person name="Kim S."/>
        </authorList>
    </citation>
    <scope>NUCLEOTIDE SEQUENCE</scope>
    <source>
        <strain evidence="2">KCTC 42249</strain>
    </source>
</reference>
<keyword evidence="1" id="KW-0812">Transmembrane</keyword>
<dbReference type="Pfam" id="PF07386">
    <property type="entry name" value="DUF1499"/>
    <property type="match status" value="1"/>
</dbReference>
<comment type="caution">
    <text evidence="2">The sequence shown here is derived from an EMBL/GenBank/DDBJ whole genome shotgun (WGS) entry which is preliminary data.</text>
</comment>
<evidence type="ECO:0000313" key="3">
    <source>
        <dbReference type="Proteomes" id="UP000630142"/>
    </source>
</evidence>
<keyword evidence="1" id="KW-1133">Transmembrane helix</keyword>
<dbReference type="AlphaFoldDB" id="A0A8J3DL49"/>
<reference evidence="2" key="1">
    <citation type="journal article" date="2014" name="Int. J. Syst. Evol. Microbiol.">
        <title>Complete genome sequence of Corynebacterium casei LMG S-19264T (=DSM 44701T), isolated from a smear-ripened cheese.</title>
        <authorList>
            <consortium name="US DOE Joint Genome Institute (JGI-PGF)"/>
            <person name="Walter F."/>
            <person name="Albersmeier A."/>
            <person name="Kalinowski J."/>
            <person name="Ruckert C."/>
        </authorList>
    </citation>
    <scope>NUCLEOTIDE SEQUENCE</scope>
    <source>
        <strain evidence="2">KCTC 42249</strain>
    </source>
</reference>
<name>A0A8J3DL49_9HYPH</name>
<accession>A0A8J3DL49</accession>
<proteinExistence type="predicted"/>
<evidence type="ECO:0000313" key="2">
    <source>
        <dbReference type="EMBL" id="GHD06098.1"/>
    </source>
</evidence>
<dbReference type="EMBL" id="BMZQ01000001">
    <property type="protein sequence ID" value="GHD06098.1"/>
    <property type="molecule type" value="Genomic_DNA"/>
</dbReference>
<evidence type="ECO:0008006" key="4">
    <source>
        <dbReference type="Google" id="ProtNLM"/>
    </source>
</evidence>
<gene>
    <name evidence="2" type="ORF">GCM10016234_03040</name>
</gene>
<evidence type="ECO:0000256" key="1">
    <source>
        <dbReference type="SAM" id="Phobius"/>
    </source>
</evidence>
<dbReference type="Proteomes" id="UP000630142">
    <property type="component" value="Unassembled WGS sequence"/>
</dbReference>
<feature type="transmembrane region" description="Helical" evidence="1">
    <location>
        <begin position="20"/>
        <end position="37"/>
    </location>
</feature>
<sequence>MVALYPERQSRAARWSRRSAIFAVILFVVAAVTHRLGRLDSETFLMTLGVVAALIVLSLCAFLLAFHRMWTRGDKVGTNLVVAGFFLIVALIPVGFLAYRGLTTPMLHDITTDTESRPLLSQVPNPTSAMNRPRAMTEGEAEEQLAAYPTVIGHSYTLPPERIRQIIVTLVEDRGWQIVRAFPEVSGPSATINVVAGSLLLGFPCDVAIRVTDEETMAYVDMRSASRYGGHDFGDNALRIEQFFDDLDATVLADAAMPQVSQ</sequence>
<dbReference type="InterPro" id="IPR010865">
    <property type="entry name" value="DUF1499"/>
</dbReference>
<keyword evidence="1" id="KW-0472">Membrane</keyword>
<feature type="transmembrane region" description="Helical" evidence="1">
    <location>
        <begin position="43"/>
        <end position="66"/>
    </location>
</feature>
<keyword evidence="3" id="KW-1185">Reference proteome</keyword>